<dbReference type="SMART" id="SM00082">
    <property type="entry name" value="LRRCT"/>
    <property type="match status" value="1"/>
</dbReference>
<dbReference type="PANTHER" id="PTHR24369">
    <property type="entry name" value="ANTIGEN BSP, PUTATIVE-RELATED"/>
    <property type="match status" value="1"/>
</dbReference>
<keyword evidence="1" id="KW-0433">Leucine-rich repeat</keyword>
<dbReference type="Pfam" id="PF13855">
    <property type="entry name" value="LRR_8"/>
    <property type="match status" value="1"/>
</dbReference>
<dbReference type="InterPro" id="IPR050541">
    <property type="entry name" value="LRR_TM_domain-containing"/>
</dbReference>
<sequence>MHIPTLGEEISENLSKRLEHFFMSNTHTADIGDDVLRNFNNLLEIKIRNSQVTNLKRTMFPFPTKLQKFDFTANLLQTLPDDLFTNMPHLKVIRLGENRISVLSHSVLGNVYQQLDFLDLTGNPLKCDCSLQWLEHEDRKVVAGNCVLPEEKRGESLTNLNNDDFKECLEDTS</sequence>
<dbReference type="EMBL" id="BPLR01012129">
    <property type="protein sequence ID" value="GIY51576.1"/>
    <property type="molecule type" value="Genomic_DNA"/>
</dbReference>
<evidence type="ECO:0000259" key="4">
    <source>
        <dbReference type="SMART" id="SM00082"/>
    </source>
</evidence>
<evidence type="ECO:0000256" key="1">
    <source>
        <dbReference type="ARBA" id="ARBA00022614"/>
    </source>
</evidence>
<dbReference type="InterPro" id="IPR003591">
    <property type="entry name" value="Leu-rich_rpt_typical-subtyp"/>
</dbReference>
<dbReference type="SUPFAM" id="SSF52058">
    <property type="entry name" value="L domain-like"/>
    <property type="match status" value="1"/>
</dbReference>
<keyword evidence="6" id="KW-1185">Reference proteome</keyword>
<dbReference type="Proteomes" id="UP001054945">
    <property type="component" value="Unassembled WGS sequence"/>
</dbReference>
<dbReference type="InterPro" id="IPR000483">
    <property type="entry name" value="Cys-rich_flank_reg_C"/>
</dbReference>
<organism evidence="5 6">
    <name type="scientific">Caerostris extrusa</name>
    <name type="common">Bark spider</name>
    <name type="synonym">Caerostris bankana</name>
    <dbReference type="NCBI Taxonomy" id="172846"/>
    <lineage>
        <taxon>Eukaryota</taxon>
        <taxon>Metazoa</taxon>
        <taxon>Ecdysozoa</taxon>
        <taxon>Arthropoda</taxon>
        <taxon>Chelicerata</taxon>
        <taxon>Arachnida</taxon>
        <taxon>Araneae</taxon>
        <taxon>Araneomorphae</taxon>
        <taxon>Entelegynae</taxon>
        <taxon>Araneoidea</taxon>
        <taxon>Araneidae</taxon>
        <taxon>Caerostris</taxon>
    </lineage>
</organism>
<name>A0AAV4U1C2_CAEEX</name>
<dbReference type="InterPro" id="IPR001611">
    <property type="entry name" value="Leu-rich_rpt"/>
</dbReference>
<feature type="domain" description="LRRCT" evidence="4">
    <location>
        <begin position="123"/>
        <end position="169"/>
    </location>
</feature>
<dbReference type="SMART" id="SM00369">
    <property type="entry name" value="LRR_TYP"/>
    <property type="match status" value="2"/>
</dbReference>
<evidence type="ECO:0000313" key="6">
    <source>
        <dbReference type="Proteomes" id="UP001054945"/>
    </source>
</evidence>
<dbReference type="Gene3D" id="3.80.10.10">
    <property type="entry name" value="Ribonuclease Inhibitor"/>
    <property type="match status" value="1"/>
</dbReference>
<evidence type="ECO:0000256" key="2">
    <source>
        <dbReference type="ARBA" id="ARBA00022729"/>
    </source>
</evidence>
<keyword evidence="3" id="KW-0677">Repeat</keyword>
<keyword evidence="2" id="KW-0732">Signal</keyword>
<dbReference type="AlphaFoldDB" id="A0AAV4U1C2"/>
<dbReference type="PANTHER" id="PTHR24369:SF210">
    <property type="entry name" value="CHAOPTIN-RELATED"/>
    <property type="match status" value="1"/>
</dbReference>
<evidence type="ECO:0000313" key="5">
    <source>
        <dbReference type="EMBL" id="GIY51576.1"/>
    </source>
</evidence>
<protein>
    <recommendedName>
        <fullName evidence="4">LRRCT domain-containing protein</fullName>
    </recommendedName>
</protein>
<dbReference type="GO" id="GO:0005886">
    <property type="term" value="C:plasma membrane"/>
    <property type="evidence" value="ECO:0007669"/>
    <property type="project" value="TreeGrafter"/>
</dbReference>
<accession>A0AAV4U1C2</accession>
<proteinExistence type="predicted"/>
<gene>
    <name evidence="5" type="primary">AVEN_133638_1</name>
    <name evidence="5" type="ORF">CEXT_347351</name>
</gene>
<comment type="caution">
    <text evidence="5">The sequence shown here is derived from an EMBL/GenBank/DDBJ whole genome shotgun (WGS) entry which is preliminary data.</text>
</comment>
<evidence type="ECO:0000256" key="3">
    <source>
        <dbReference type="ARBA" id="ARBA00022737"/>
    </source>
</evidence>
<reference evidence="5 6" key="1">
    <citation type="submission" date="2021-06" db="EMBL/GenBank/DDBJ databases">
        <title>Caerostris extrusa draft genome.</title>
        <authorList>
            <person name="Kono N."/>
            <person name="Arakawa K."/>
        </authorList>
    </citation>
    <scope>NUCLEOTIDE SEQUENCE [LARGE SCALE GENOMIC DNA]</scope>
</reference>
<dbReference type="InterPro" id="IPR032675">
    <property type="entry name" value="LRR_dom_sf"/>
</dbReference>